<evidence type="ECO:0000256" key="2">
    <source>
        <dbReference type="ARBA" id="ARBA00023098"/>
    </source>
</evidence>
<dbReference type="Proteomes" id="UP000886595">
    <property type="component" value="Unassembled WGS sequence"/>
</dbReference>
<dbReference type="EMBL" id="JAAMPC010000011">
    <property type="protein sequence ID" value="KAG2284155.1"/>
    <property type="molecule type" value="Genomic_DNA"/>
</dbReference>
<reference evidence="3 4" key="1">
    <citation type="submission" date="2020-02" db="EMBL/GenBank/DDBJ databases">
        <authorList>
            <person name="Ma Q."/>
            <person name="Huang Y."/>
            <person name="Song X."/>
            <person name="Pei D."/>
        </authorList>
    </citation>
    <scope>NUCLEOTIDE SEQUENCE [LARGE SCALE GENOMIC DNA]</scope>
    <source>
        <strain evidence="3">Sxm20200214</strain>
        <tissue evidence="3">Leaf</tissue>
    </source>
</reference>
<organism evidence="3 4">
    <name type="scientific">Brassica carinata</name>
    <name type="common">Ethiopian mustard</name>
    <name type="synonym">Abyssinian cabbage</name>
    <dbReference type="NCBI Taxonomy" id="52824"/>
    <lineage>
        <taxon>Eukaryota</taxon>
        <taxon>Viridiplantae</taxon>
        <taxon>Streptophyta</taxon>
        <taxon>Embryophyta</taxon>
        <taxon>Tracheophyta</taxon>
        <taxon>Spermatophyta</taxon>
        <taxon>Magnoliopsida</taxon>
        <taxon>eudicotyledons</taxon>
        <taxon>Gunneridae</taxon>
        <taxon>Pentapetalae</taxon>
        <taxon>rosids</taxon>
        <taxon>malvids</taxon>
        <taxon>Brassicales</taxon>
        <taxon>Brassicaceae</taxon>
        <taxon>Brassiceae</taxon>
        <taxon>Brassica</taxon>
    </lineage>
</organism>
<dbReference type="OrthoDB" id="1102536at2759"/>
<dbReference type="PANTHER" id="PTHR18896">
    <property type="entry name" value="PHOSPHOLIPASE D"/>
    <property type="match status" value="1"/>
</dbReference>
<protein>
    <submittedName>
        <fullName evidence="3">Uncharacterized protein</fullName>
    </submittedName>
</protein>
<evidence type="ECO:0000313" key="4">
    <source>
        <dbReference type="Proteomes" id="UP000886595"/>
    </source>
</evidence>
<accession>A0A8X7RBM7</accession>
<comment type="caution">
    <text evidence="3">The sequence shown here is derived from an EMBL/GenBank/DDBJ whole genome shotgun (WGS) entry which is preliminary data.</text>
</comment>
<keyword evidence="1" id="KW-0677">Repeat</keyword>
<sequence length="84" mass="9706">MEMMYTDIVIALRKKGLDANPRDYLTFFCLGNREVNKAGEYSPPEKPAANSDYARAQESRRFMIYVHSKMMIGKSKSTLHDKEI</sequence>
<evidence type="ECO:0000313" key="3">
    <source>
        <dbReference type="EMBL" id="KAG2284155.1"/>
    </source>
</evidence>
<dbReference type="GO" id="GO:0005886">
    <property type="term" value="C:plasma membrane"/>
    <property type="evidence" value="ECO:0007669"/>
    <property type="project" value="TreeGrafter"/>
</dbReference>
<gene>
    <name evidence="3" type="ORF">Bca52824_055375</name>
</gene>
<dbReference type="GO" id="GO:0009395">
    <property type="term" value="P:phospholipid catabolic process"/>
    <property type="evidence" value="ECO:0007669"/>
    <property type="project" value="TreeGrafter"/>
</dbReference>
<dbReference type="GO" id="GO:0004630">
    <property type="term" value="F:phospholipase D activity"/>
    <property type="evidence" value="ECO:0007669"/>
    <property type="project" value="TreeGrafter"/>
</dbReference>
<dbReference type="AlphaFoldDB" id="A0A8X7RBM7"/>
<name>A0A8X7RBM7_BRACI</name>
<proteinExistence type="predicted"/>
<keyword evidence="4" id="KW-1185">Reference proteome</keyword>
<dbReference type="InterPro" id="IPR015679">
    <property type="entry name" value="PLipase_D_fam"/>
</dbReference>
<dbReference type="PANTHER" id="PTHR18896:SF202">
    <property type="entry name" value="PHOSPHOLIPASE D ALPHA 3"/>
    <property type="match status" value="1"/>
</dbReference>
<keyword evidence="2" id="KW-0443">Lipid metabolism</keyword>
<evidence type="ECO:0000256" key="1">
    <source>
        <dbReference type="ARBA" id="ARBA00022737"/>
    </source>
</evidence>